<feature type="transmembrane region" description="Helical" evidence="9">
    <location>
        <begin position="97"/>
        <end position="122"/>
    </location>
</feature>
<dbReference type="GO" id="GO:0005886">
    <property type="term" value="C:plasma membrane"/>
    <property type="evidence" value="ECO:0007669"/>
    <property type="project" value="UniProtKB-SubCell"/>
</dbReference>
<evidence type="ECO:0000256" key="8">
    <source>
        <dbReference type="SAM" id="MobiDB-lite"/>
    </source>
</evidence>
<feature type="compositionally biased region" description="Polar residues" evidence="8">
    <location>
        <begin position="500"/>
        <end position="509"/>
    </location>
</feature>
<accession>A0A9W6RD87</accession>
<dbReference type="GO" id="GO:0009103">
    <property type="term" value="P:lipopolysaccharide biosynthetic process"/>
    <property type="evidence" value="ECO:0007669"/>
    <property type="project" value="UniProtKB-ARBA"/>
</dbReference>
<evidence type="ECO:0000256" key="7">
    <source>
        <dbReference type="ARBA" id="ARBA00023136"/>
    </source>
</evidence>
<reference evidence="10" key="1">
    <citation type="submission" date="2023-03" db="EMBL/GenBank/DDBJ databases">
        <title>Actinoallomurus iriomotensis NBRC 103681.</title>
        <authorList>
            <person name="Ichikawa N."/>
            <person name="Sato H."/>
            <person name="Tonouchi N."/>
        </authorList>
    </citation>
    <scope>NUCLEOTIDE SEQUENCE</scope>
    <source>
        <strain evidence="10">NBRC 103681</strain>
    </source>
</reference>
<keyword evidence="4" id="KW-0808">Transferase</keyword>
<dbReference type="Proteomes" id="UP001165135">
    <property type="component" value="Unassembled WGS sequence"/>
</dbReference>
<evidence type="ECO:0000256" key="1">
    <source>
        <dbReference type="ARBA" id="ARBA00004651"/>
    </source>
</evidence>
<feature type="transmembrane region" description="Helical" evidence="9">
    <location>
        <begin position="152"/>
        <end position="173"/>
    </location>
</feature>
<keyword evidence="2" id="KW-1003">Cell membrane</keyword>
<evidence type="ECO:0000256" key="4">
    <source>
        <dbReference type="ARBA" id="ARBA00022679"/>
    </source>
</evidence>
<dbReference type="PANTHER" id="PTHR33908">
    <property type="entry name" value="MANNOSYLTRANSFERASE YKCB-RELATED"/>
    <property type="match status" value="1"/>
</dbReference>
<evidence type="ECO:0000256" key="3">
    <source>
        <dbReference type="ARBA" id="ARBA00022676"/>
    </source>
</evidence>
<dbReference type="PANTHER" id="PTHR33908:SF11">
    <property type="entry name" value="MEMBRANE PROTEIN"/>
    <property type="match status" value="1"/>
</dbReference>
<comment type="caution">
    <text evidence="10">The sequence shown here is derived from an EMBL/GenBank/DDBJ whole genome shotgun (WGS) entry which is preliminary data.</text>
</comment>
<keyword evidence="6 9" id="KW-1133">Transmembrane helix</keyword>
<comment type="subcellular location">
    <subcellularLocation>
        <location evidence="1">Cell membrane</location>
        <topology evidence="1">Multi-pass membrane protein</topology>
    </subcellularLocation>
</comment>
<dbReference type="InterPro" id="IPR050297">
    <property type="entry name" value="LipidA_mod_glycosyltrf_83"/>
</dbReference>
<evidence type="ECO:0000313" key="10">
    <source>
        <dbReference type="EMBL" id="GLY73469.1"/>
    </source>
</evidence>
<feature type="transmembrane region" description="Helical" evidence="9">
    <location>
        <begin position="16"/>
        <end position="33"/>
    </location>
</feature>
<dbReference type="AlphaFoldDB" id="A0A9W6RD87"/>
<dbReference type="RefSeq" id="WP_285618800.1">
    <property type="nucleotide sequence ID" value="NZ_BSTJ01000001.1"/>
</dbReference>
<dbReference type="EMBL" id="BSTJ01000001">
    <property type="protein sequence ID" value="GLY73469.1"/>
    <property type="molecule type" value="Genomic_DNA"/>
</dbReference>
<feature type="transmembrane region" description="Helical" evidence="9">
    <location>
        <begin position="40"/>
        <end position="58"/>
    </location>
</feature>
<evidence type="ECO:0000256" key="2">
    <source>
        <dbReference type="ARBA" id="ARBA00022475"/>
    </source>
</evidence>
<sequence length="529" mass="58958">MEVGTDEERPAEKGRVRRVGFISLGVLPFLLSLVRRHKTFTVVLAGGAFLRALAMLGYRPASWFNDSFDYLHVAMSPYPHPIRPDGYSFLLWALKPFHSFAAVAGLQHLMGLAGAVMIYALLRRRFGLPSWGASLATVPLLYDGYQIQLEHLILSDITFEFLLVCAVTIVLWYGKSLTWKAAGVVGLLVGLATLTRTVGEPVLVAIVVYLLMRRFNWRVFVATIALCALPLGAYAGWFWAWYGKPGMTTSSGVFLYARVTEFADCNKIKPPVSEYPLCKDSRTSHTPLTFSQDAIWDRNSPFHRVPAAKFTNYQNQLAGDFAKRAIMAQPFDYAVVVLKDFLYTFKWHRTVFPDKATYQMYEFGKKSAALPNWRMSRDQTAASEAHKYEDGNARTRIITPYATGIRTYQDVAHLPGTLLGGILIVGLAGLIPLWRRWGGQAFLPWILATGLLLVPPATAEFDYRYVLPTVPFACLAAAITFSREPREKLRRLLWWRGSAPEQTSGNADGSSGEPEEPGKPAAQDAVTAS</sequence>
<feature type="region of interest" description="Disordered" evidence="8">
    <location>
        <begin position="499"/>
        <end position="529"/>
    </location>
</feature>
<keyword evidence="5 9" id="KW-0812">Transmembrane</keyword>
<keyword evidence="3" id="KW-0328">Glycosyltransferase</keyword>
<gene>
    <name evidence="10" type="ORF">Airi01_017360</name>
</gene>
<feature type="transmembrane region" description="Helical" evidence="9">
    <location>
        <begin position="219"/>
        <end position="242"/>
    </location>
</feature>
<protein>
    <submittedName>
        <fullName evidence="10">Uncharacterized protein</fullName>
    </submittedName>
</protein>
<organism evidence="10 11">
    <name type="scientific">Actinoallomurus iriomotensis</name>
    <dbReference type="NCBI Taxonomy" id="478107"/>
    <lineage>
        <taxon>Bacteria</taxon>
        <taxon>Bacillati</taxon>
        <taxon>Actinomycetota</taxon>
        <taxon>Actinomycetes</taxon>
        <taxon>Streptosporangiales</taxon>
        <taxon>Thermomonosporaceae</taxon>
        <taxon>Actinoallomurus</taxon>
    </lineage>
</organism>
<proteinExistence type="predicted"/>
<feature type="transmembrane region" description="Helical" evidence="9">
    <location>
        <begin position="414"/>
        <end position="434"/>
    </location>
</feature>
<evidence type="ECO:0000256" key="6">
    <source>
        <dbReference type="ARBA" id="ARBA00022989"/>
    </source>
</evidence>
<evidence type="ECO:0000256" key="9">
    <source>
        <dbReference type="SAM" id="Phobius"/>
    </source>
</evidence>
<name>A0A9W6RD87_9ACTN</name>
<dbReference type="GO" id="GO:0016763">
    <property type="term" value="F:pentosyltransferase activity"/>
    <property type="evidence" value="ECO:0007669"/>
    <property type="project" value="TreeGrafter"/>
</dbReference>
<evidence type="ECO:0000256" key="5">
    <source>
        <dbReference type="ARBA" id="ARBA00022692"/>
    </source>
</evidence>
<feature type="transmembrane region" description="Helical" evidence="9">
    <location>
        <begin position="441"/>
        <end position="459"/>
    </location>
</feature>
<evidence type="ECO:0000313" key="11">
    <source>
        <dbReference type="Proteomes" id="UP001165135"/>
    </source>
</evidence>
<feature type="transmembrane region" description="Helical" evidence="9">
    <location>
        <begin position="185"/>
        <end position="212"/>
    </location>
</feature>
<feature type="transmembrane region" description="Helical" evidence="9">
    <location>
        <begin position="465"/>
        <end position="482"/>
    </location>
</feature>
<keyword evidence="7 9" id="KW-0472">Membrane</keyword>